<comment type="caution">
    <text evidence="3">The sequence shown here is derived from an EMBL/GenBank/DDBJ whole genome shotgun (WGS) entry which is preliminary data.</text>
</comment>
<accession>A0A2J8WTU6</accession>
<proteinExistence type="predicted"/>
<evidence type="ECO:0000256" key="1">
    <source>
        <dbReference type="ARBA" id="ARBA00022737"/>
    </source>
</evidence>
<evidence type="ECO:0000256" key="2">
    <source>
        <dbReference type="SAM" id="MobiDB-lite"/>
    </source>
</evidence>
<feature type="region of interest" description="Disordered" evidence="2">
    <location>
        <begin position="1"/>
        <end position="24"/>
    </location>
</feature>
<name>A0A2J8WTU6_PONAB</name>
<dbReference type="EMBL" id="NDHI03003379">
    <property type="protein sequence ID" value="PNJ73204.1"/>
    <property type="molecule type" value="Genomic_DNA"/>
</dbReference>
<evidence type="ECO:0000313" key="3">
    <source>
        <dbReference type="EMBL" id="PNJ73204.1"/>
    </source>
</evidence>
<dbReference type="InterPro" id="IPR051242">
    <property type="entry name" value="WD-EF-hand_domain"/>
</dbReference>
<dbReference type="PANTHER" id="PTHR44324:SF1">
    <property type="entry name" value="WD REPEAT-CONTAINING PROTEIN 49"/>
    <property type="match status" value="1"/>
</dbReference>
<sequence length="113" mass="12494">MSCQKAALELNTGSQLGPKSPERTEGVTAFEDYGTGLLENQLSVGDFIKIQKAFEIAVAFTSKEICFYDLLSKEEFACQYKLQGLKGTPICMDYWYDPLDANESILSFGDITG</sequence>
<protein>
    <submittedName>
        <fullName evidence="3">WDR49 isoform 8</fullName>
    </submittedName>
</protein>
<dbReference type="PANTHER" id="PTHR44324">
    <property type="entry name" value="WD40 REPEAT DOMAIN 95"/>
    <property type="match status" value="1"/>
</dbReference>
<reference evidence="3" key="1">
    <citation type="submission" date="2017-12" db="EMBL/GenBank/DDBJ databases">
        <title>High-resolution comparative analysis of great ape genomes.</title>
        <authorList>
            <person name="Pollen A."/>
            <person name="Hastie A."/>
            <person name="Hormozdiari F."/>
            <person name="Dougherty M."/>
            <person name="Liu R."/>
            <person name="Chaisson M."/>
            <person name="Hoppe E."/>
            <person name="Hill C."/>
            <person name="Pang A."/>
            <person name="Hillier L."/>
            <person name="Baker C."/>
            <person name="Armstrong J."/>
            <person name="Shendure J."/>
            <person name="Paten B."/>
            <person name="Wilson R."/>
            <person name="Chao H."/>
            <person name="Schneider V."/>
            <person name="Ventura M."/>
            <person name="Kronenberg Z."/>
            <person name="Murali S."/>
            <person name="Gordon D."/>
            <person name="Cantsilieris S."/>
            <person name="Munson K."/>
            <person name="Nelson B."/>
            <person name="Raja A."/>
            <person name="Underwood J."/>
            <person name="Diekhans M."/>
            <person name="Fiddes I."/>
            <person name="Haussler D."/>
            <person name="Eichler E."/>
        </authorList>
    </citation>
    <scope>NUCLEOTIDE SEQUENCE [LARGE SCALE GENOMIC DNA]</scope>
    <source>
        <strain evidence="3">Susie</strain>
    </source>
</reference>
<gene>
    <name evidence="3" type="ORF">CR201_G0007894</name>
</gene>
<organism evidence="3">
    <name type="scientific">Pongo abelii</name>
    <name type="common">Sumatran orangutan</name>
    <name type="synonym">Pongo pygmaeus abelii</name>
    <dbReference type="NCBI Taxonomy" id="9601"/>
    <lineage>
        <taxon>Eukaryota</taxon>
        <taxon>Metazoa</taxon>
        <taxon>Chordata</taxon>
        <taxon>Craniata</taxon>
        <taxon>Vertebrata</taxon>
        <taxon>Euteleostomi</taxon>
        <taxon>Mammalia</taxon>
        <taxon>Eutheria</taxon>
        <taxon>Euarchontoglires</taxon>
        <taxon>Primates</taxon>
        <taxon>Haplorrhini</taxon>
        <taxon>Catarrhini</taxon>
        <taxon>Hominidae</taxon>
        <taxon>Pongo</taxon>
    </lineage>
</organism>
<feature type="non-terminal residue" evidence="3">
    <location>
        <position position="113"/>
    </location>
</feature>
<dbReference type="AlphaFoldDB" id="A0A2J8WTU6"/>
<keyword evidence="1" id="KW-0677">Repeat</keyword>